<feature type="transmembrane region" description="Helical" evidence="1">
    <location>
        <begin position="186"/>
        <end position="215"/>
    </location>
</feature>
<proteinExistence type="predicted"/>
<keyword evidence="1" id="KW-1133">Transmembrane helix</keyword>
<feature type="non-terminal residue" evidence="2">
    <location>
        <position position="1"/>
    </location>
</feature>
<evidence type="ECO:0000313" key="3">
    <source>
        <dbReference type="Proteomes" id="UP000663848"/>
    </source>
</evidence>
<dbReference type="EMBL" id="CAJOBR010003234">
    <property type="protein sequence ID" value="CAF4729606.1"/>
    <property type="molecule type" value="Genomic_DNA"/>
</dbReference>
<dbReference type="Proteomes" id="UP000663848">
    <property type="component" value="Unassembled WGS sequence"/>
</dbReference>
<reference evidence="2" key="1">
    <citation type="submission" date="2021-02" db="EMBL/GenBank/DDBJ databases">
        <authorList>
            <person name="Nowell W R."/>
        </authorList>
    </citation>
    <scope>NUCLEOTIDE SEQUENCE</scope>
</reference>
<keyword evidence="1" id="KW-0812">Transmembrane</keyword>
<evidence type="ECO:0000313" key="2">
    <source>
        <dbReference type="EMBL" id="CAF4729606.1"/>
    </source>
</evidence>
<comment type="caution">
    <text evidence="2">The sequence shown here is derived from an EMBL/GenBank/DDBJ whole genome shotgun (WGS) entry which is preliminary data.</text>
</comment>
<accession>A0A821K3T1</accession>
<name>A0A821K3T1_9BILA</name>
<sequence>VDLLMCGCGFQVDSSAELKGLFQVGKSSMGFIQSSGADRCMYTISSVSQSPRMTYIQINQREMNIVYRIYDVSLNFSSIMIWHICFISLTPHLFEIQIFSSHSDHPMGHQHEYLSWTDNTHNQLVIESDTSSMYIDKCDRKLEYLIAICSITNKDYKQLYECHPERQFHLQTRLKRAVSGKSTRSAYLVLSLGVGLPCLLVGIIIGTVITIVFSIRRQKRLEQRSQENNQIHHEIRSINLNDDVSNRATQSKGIKLSPAFNAMFDHIPVLREREISDNQMMALNRYQPLHDQSMRQDRTPIQRSHISNFVYNLSTVPHDNMPNNLITTKITSKQPYKVSKNVNSNMKHNFKCHTRSKSR</sequence>
<protein>
    <submittedName>
        <fullName evidence="2">Uncharacterized protein</fullName>
    </submittedName>
</protein>
<dbReference type="AlphaFoldDB" id="A0A821K3T1"/>
<organism evidence="2 3">
    <name type="scientific">Rotaria socialis</name>
    <dbReference type="NCBI Taxonomy" id="392032"/>
    <lineage>
        <taxon>Eukaryota</taxon>
        <taxon>Metazoa</taxon>
        <taxon>Spiralia</taxon>
        <taxon>Gnathifera</taxon>
        <taxon>Rotifera</taxon>
        <taxon>Eurotatoria</taxon>
        <taxon>Bdelloidea</taxon>
        <taxon>Philodinida</taxon>
        <taxon>Philodinidae</taxon>
        <taxon>Rotaria</taxon>
    </lineage>
</organism>
<gene>
    <name evidence="2" type="ORF">QYT958_LOCUS19491</name>
</gene>
<evidence type="ECO:0000256" key="1">
    <source>
        <dbReference type="SAM" id="Phobius"/>
    </source>
</evidence>
<keyword evidence="1" id="KW-0472">Membrane</keyword>